<sequence>MPSPPRRALFSLNLDTEADYVYQRVEDRNKKRDDRVKVLESRGPTTGHTQLELLTKPFERVVERTVEGVLEGTGKKARSGEGEIEYETTERNCEKEETHTHTSTEDNVGNWTVVKKTSRIGNRSSTSKKNRIWEDYDTSDL</sequence>
<accession>A0A6G1J2T9</accession>
<name>A0A6G1J2T9_9PLEO</name>
<dbReference type="EMBL" id="MU005581">
    <property type="protein sequence ID" value="KAF2684459.1"/>
    <property type="molecule type" value="Genomic_DNA"/>
</dbReference>
<dbReference type="AlphaFoldDB" id="A0A6G1J2T9"/>
<protein>
    <submittedName>
        <fullName evidence="2">Uncharacterized protein</fullName>
    </submittedName>
</protein>
<evidence type="ECO:0000313" key="3">
    <source>
        <dbReference type="Proteomes" id="UP000799291"/>
    </source>
</evidence>
<dbReference type="OrthoDB" id="3709578at2759"/>
<organism evidence="2 3">
    <name type="scientific">Lentithecium fluviatile CBS 122367</name>
    <dbReference type="NCBI Taxonomy" id="1168545"/>
    <lineage>
        <taxon>Eukaryota</taxon>
        <taxon>Fungi</taxon>
        <taxon>Dikarya</taxon>
        <taxon>Ascomycota</taxon>
        <taxon>Pezizomycotina</taxon>
        <taxon>Dothideomycetes</taxon>
        <taxon>Pleosporomycetidae</taxon>
        <taxon>Pleosporales</taxon>
        <taxon>Massarineae</taxon>
        <taxon>Lentitheciaceae</taxon>
        <taxon>Lentithecium</taxon>
    </lineage>
</organism>
<reference evidence="2" key="1">
    <citation type="journal article" date="2020" name="Stud. Mycol.">
        <title>101 Dothideomycetes genomes: a test case for predicting lifestyles and emergence of pathogens.</title>
        <authorList>
            <person name="Haridas S."/>
            <person name="Albert R."/>
            <person name="Binder M."/>
            <person name="Bloem J."/>
            <person name="Labutti K."/>
            <person name="Salamov A."/>
            <person name="Andreopoulos B."/>
            <person name="Baker S."/>
            <person name="Barry K."/>
            <person name="Bills G."/>
            <person name="Bluhm B."/>
            <person name="Cannon C."/>
            <person name="Castanera R."/>
            <person name="Culley D."/>
            <person name="Daum C."/>
            <person name="Ezra D."/>
            <person name="Gonzalez J."/>
            <person name="Henrissat B."/>
            <person name="Kuo A."/>
            <person name="Liang C."/>
            <person name="Lipzen A."/>
            <person name="Lutzoni F."/>
            <person name="Magnuson J."/>
            <person name="Mondo S."/>
            <person name="Nolan M."/>
            <person name="Ohm R."/>
            <person name="Pangilinan J."/>
            <person name="Park H.-J."/>
            <person name="Ramirez L."/>
            <person name="Alfaro M."/>
            <person name="Sun H."/>
            <person name="Tritt A."/>
            <person name="Yoshinaga Y."/>
            <person name="Zwiers L.-H."/>
            <person name="Turgeon B."/>
            <person name="Goodwin S."/>
            <person name="Spatafora J."/>
            <person name="Crous P."/>
            <person name="Grigoriev I."/>
        </authorList>
    </citation>
    <scope>NUCLEOTIDE SEQUENCE</scope>
    <source>
        <strain evidence="2">CBS 122367</strain>
    </source>
</reference>
<feature type="region of interest" description="Disordered" evidence="1">
    <location>
        <begin position="72"/>
        <end position="141"/>
    </location>
</feature>
<keyword evidence="3" id="KW-1185">Reference proteome</keyword>
<dbReference type="Proteomes" id="UP000799291">
    <property type="component" value="Unassembled WGS sequence"/>
</dbReference>
<proteinExistence type="predicted"/>
<evidence type="ECO:0000313" key="2">
    <source>
        <dbReference type="EMBL" id="KAF2684459.1"/>
    </source>
</evidence>
<feature type="compositionally biased region" description="Basic and acidic residues" evidence="1">
    <location>
        <begin position="88"/>
        <end position="104"/>
    </location>
</feature>
<evidence type="ECO:0000256" key="1">
    <source>
        <dbReference type="SAM" id="MobiDB-lite"/>
    </source>
</evidence>
<gene>
    <name evidence="2" type="ORF">K458DRAFT_388934</name>
</gene>